<evidence type="ECO:0000259" key="3">
    <source>
        <dbReference type="Pfam" id="PF01361"/>
    </source>
</evidence>
<comment type="similarity">
    <text evidence="1">Belongs to the 4-oxalocrotonate tautomerase family.</text>
</comment>
<reference evidence="4" key="2">
    <citation type="submission" date="2021-08" db="EMBL/GenBank/DDBJ databases">
        <authorList>
            <person name="Tani A."/>
            <person name="Ola A."/>
            <person name="Ogura Y."/>
            <person name="Katsura K."/>
            <person name="Hayashi T."/>
        </authorList>
    </citation>
    <scope>NUCLEOTIDE SEQUENCE</scope>
    <source>
        <strain evidence="4">DSM 16372</strain>
    </source>
</reference>
<name>A0AAV4ZLQ1_9HYPH</name>
<keyword evidence="2" id="KW-0413">Isomerase</keyword>
<proteinExistence type="inferred from homology"/>
<evidence type="ECO:0000313" key="5">
    <source>
        <dbReference type="Proteomes" id="UP001055247"/>
    </source>
</evidence>
<feature type="domain" description="4-oxalocrotonate tautomerase-like" evidence="3">
    <location>
        <begin position="67"/>
        <end position="118"/>
    </location>
</feature>
<accession>A0AAV4ZLQ1</accession>
<dbReference type="EMBL" id="BPQO01000008">
    <property type="protein sequence ID" value="GJD88751.1"/>
    <property type="molecule type" value="Genomic_DNA"/>
</dbReference>
<feature type="domain" description="4-oxalocrotonate tautomerase-like" evidence="3">
    <location>
        <begin position="2"/>
        <end position="58"/>
    </location>
</feature>
<dbReference type="InterPro" id="IPR004370">
    <property type="entry name" value="4-OT-like_dom"/>
</dbReference>
<evidence type="ECO:0000313" key="4">
    <source>
        <dbReference type="EMBL" id="GJD88751.1"/>
    </source>
</evidence>
<dbReference type="Gene3D" id="3.30.429.10">
    <property type="entry name" value="Macrophage Migration Inhibitory Factor"/>
    <property type="match status" value="2"/>
</dbReference>
<dbReference type="Pfam" id="PF01361">
    <property type="entry name" value="Tautomerase"/>
    <property type="match status" value="2"/>
</dbReference>
<reference evidence="4" key="1">
    <citation type="journal article" date="2016" name="Front. Microbiol.">
        <title>Genome Sequence of the Piezophilic, Mesophilic Sulfate-Reducing Bacterium Desulfovibrio indicus J2T.</title>
        <authorList>
            <person name="Cao J."/>
            <person name="Maignien L."/>
            <person name="Shao Z."/>
            <person name="Alain K."/>
            <person name="Jebbar M."/>
        </authorList>
    </citation>
    <scope>NUCLEOTIDE SEQUENCE</scope>
    <source>
        <strain evidence="4">DSM 16372</strain>
    </source>
</reference>
<evidence type="ECO:0000256" key="2">
    <source>
        <dbReference type="ARBA" id="ARBA00023235"/>
    </source>
</evidence>
<evidence type="ECO:0000256" key="1">
    <source>
        <dbReference type="ARBA" id="ARBA00006723"/>
    </source>
</evidence>
<dbReference type="PANTHER" id="PTHR35530:SF1">
    <property type="entry name" value="2-HYDROXYMUCONATE TAUTOMERASE"/>
    <property type="match status" value="1"/>
</dbReference>
<dbReference type="GO" id="GO:0016853">
    <property type="term" value="F:isomerase activity"/>
    <property type="evidence" value="ECO:0007669"/>
    <property type="project" value="UniProtKB-KW"/>
</dbReference>
<dbReference type="AlphaFoldDB" id="A0AAV4ZLQ1"/>
<protein>
    <recommendedName>
        <fullName evidence="3">4-oxalocrotonate tautomerase-like domain-containing protein</fullName>
    </recommendedName>
</protein>
<dbReference type="InterPro" id="IPR014347">
    <property type="entry name" value="Tautomerase/MIF_sf"/>
</dbReference>
<dbReference type="SUPFAM" id="SSF55331">
    <property type="entry name" value="Tautomerase/MIF"/>
    <property type="match status" value="1"/>
</dbReference>
<keyword evidence="5" id="KW-1185">Reference proteome</keyword>
<comment type="caution">
    <text evidence="4">The sequence shown here is derived from an EMBL/GenBank/DDBJ whole genome shotgun (WGS) entry which is preliminary data.</text>
</comment>
<dbReference type="RefSeq" id="WP_238230027.1">
    <property type="nucleotide sequence ID" value="NZ_BPQO01000008.1"/>
</dbReference>
<dbReference type="PANTHER" id="PTHR35530">
    <property type="entry name" value="TAUTOMERASE-RELATED"/>
    <property type="match status" value="1"/>
</dbReference>
<organism evidence="4 5">
    <name type="scientific">Methylobacterium hispanicum</name>
    <dbReference type="NCBI Taxonomy" id="270350"/>
    <lineage>
        <taxon>Bacteria</taxon>
        <taxon>Pseudomonadati</taxon>
        <taxon>Pseudomonadota</taxon>
        <taxon>Alphaproteobacteria</taxon>
        <taxon>Hyphomicrobiales</taxon>
        <taxon>Methylobacteriaceae</taxon>
        <taxon>Methylobacterium</taxon>
    </lineage>
</organism>
<dbReference type="Proteomes" id="UP001055247">
    <property type="component" value="Unassembled WGS sequence"/>
</dbReference>
<gene>
    <name evidence="4" type="ORF">BHAOGJBA_2272</name>
</gene>
<sequence>MPFVNLKVSPGPDAARTARLQAGLTALMHDVLGKKAELTAVLVEPVAVAGWTVGGAAVGCGAHLDAKITRGTNSAEEKARFIAAAHALLAEVLGPDLPLATYVVVDEVPGEAWGYAGLTQAHRAAERRAA</sequence>